<organism evidence="1 2">
    <name type="scientific">Methanofollis fontis</name>
    <dbReference type="NCBI Taxonomy" id="2052832"/>
    <lineage>
        <taxon>Archaea</taxon>
        <taxon>Methanobacteriati</taxon>
        <taxon>Methanobacteriota</taxon>
        <taxon>Stenosarchaea group</taxon>
        <taxon>Methanomicrobia</taxon>
        <taxon>Methanomicrobiales</taxon>
        <taxon>Methanomicrobiaceae</taxon>
        <taxon>Methanofollis</taxon>
    </lineage>
</organism>
<reference evidence="1 2" key="1">
    <citation type="submission" date="2017-11" db="EMBL/GenBank/DDBJ databases">
        <title>Isolation and Characterization of Methanofollis Species from Methane Seep Offshore SW Taiwan.</title>
        <authorList>
            <person name="Teng N.-H."/>
            <person name="Lai M.-C."/>
            <person name="Chen S.-C."/>
        </authorList>
    </citation>
    <scope>NUCLEOTIDE SEQUENCE [LARGE SCALE GENOMIC DNA]</scope>
    <source>
        <strain evidence="1 2">FWC-SCC2</strain>
    </source>
</reference>
<gene>
    <name evidence="1" type="ORF">CUJ86_06850</name>
</gene>
<dbReference type="Proteomes" id="UP000292580">
    <property type="component" value="Unassembled WGS sequence"/>
</dbReference>
<protein>
    <submittedName>
        <fullName evidence="1">Uncharacterized protein</fullName>
    </submittedName>
</protein>
<sequence length="143" mass="16528">MRTNLQPLNGKRKVFRATVGQHDVFETESGMRRKVVLTDLRDSRNRYLENHVSIIDPVSVRLLAFLEEGDLIQFTALVYEYVKGYKGEDPELRMSRPIGIDYGLWDVRDAIKLNISKERPRPPVFPSVDELKKNKRINAGVCL</sequence>
<proteinExistence type="predicted"/>
<evidence type="ECO:0000313" key="2">
    <source>
        <dbReference type="Proteomes" id="UP000292580"/>
    </source>
</evidence>
<evidence type="ECO:0000313" key="1">
    <source>
        <dbReference type="EMBL" id="TAJ44989.1"/>
    </source>
</evidence>
<dbReference type="EMBL" id="PGCL01000002">
    <property type="protein sequence ID" value="TAJ44989.1"/>
    <property type="molecule type" value="Genomic_DNA"/>
</dbReference>
<accession>A0A483CY44</accession>
<comment type="caution">
    <text evidence="1">The sequence shown here is derived from an EMBL/GenBank/DDBJ whole genome shotgun (WGS) entry which is preliminary data.</text>
</comment>
<name>A0A483CY44_9EURY</name>
<dbReference type="AlphaFoldDB" id="A0A483CY44"/>
<keyword evidence="2" id="KW-1185">Reference proteome</keyword>